<reference evidence="10" key="1">
    <citation type="journal article" date="2019" name="Environ. Microbiol.">
        <title>Fungal ecological strategies reflected in gene transcription - a case study of two litter decomposers.</title>
        <authorList>
            <person name="Barbi F."/>
            <person name="Kohler A."/>
            <person name="Barry K."/>
            <person name="Baskaran P."/>
            <person name="Daum C."/>
            <person name="Fauchery L."/>
            <person name="Ihrmark K."/>
            <person name="Kuo A."/>
            <person name="LaButti K."/>
            <person name="Lipzen A."/>
            <person name="Morin E."/>
            <person name="Grigoriev I.V."/>
            <person name="Henrissat B."/>
            <person name="Lindahl B."/>
            <person name="Martin F."/>
        </authorList>
    </citation>
    <scope>NUCLEOTIDE SEQUENCE</scope>
    <source>
        <strain evidence="10">JB14</strain>
    </source>
</reference>
<evidence type="ECO:0000256" key="6">
    <source>
        <dbReference type="ARBA" id="ARBA00023136"/>
    </source>
</evidence>
<comment type="similarity">
    <text evidence="2">Belongs to the major facilitator superfamily. Sugar transporter (TC 2.A.1.1) family.</text>
</comment>
<keyword evidence="5 8" id="KW-1133">Transmembrane helix</keyword>
<comment type="catalytic activity">
    <reaction evidence="7">
        <text>myo-inositol(out) + H(+)(out) = myo-inositol(in) + H(+)(in)</text>
        <dbReference type="Rhea" id="RHEA:60364"/>
        <dbReference type="ChEBI" id="CHEBI:15378"/>
        <dbReference type="ChEBI" id="CHEBI:17268"/>
    </reaction>
</comment>
<dbReference type="PANTHER" id="PTHR48022">
    <property type="entry name" value="PLASTIDIC GLUCOSE TRANSPORTER 4"/>
    <property type="match status" value="1"/>
</dbReference>
<feature type="transmembrane region" description="Helical" evidence="8">
    <location>
        <begin position="122"/>
        <end position="143"/>
    </location>
</feature>
<feature type="transmembrane region" description="Helical" evidence="8">
    <location>
        <begin position="273"/>
        <end position="295"/>
    </location>
</feature>
<evidence type="ECO:0000313" key="11">
    <source>
        <dbReference type="Proteomes" id="UP000799118"/>
    </source>
</evidence>
<keyword evidence="11" id="KW-1185">Reference proteome</keyword>
<feature type="transmembrane region" description="Helical" evidence="8">
    <location>
        <begin position="155"/>
        <end position="176"/>
    </location>
</feature>
<evidence type="ECO:0000256" key="1">
    <source>
        <dbReference type="ARBA" id="ARBA00004141"/>
    </source>
</evidence>
<feature type="transmembrane region" description="Helical" evidence="8">
    <location>
        <begin position="315"/>
        <end position="337"/>
    </location>
</feature>
<sequence length="450" mass="49540">MGFKVVHDPNTPTNIYNTRIYLTAVSSDFIGTTITVTSFRRDFKLSGLSKSELDAIDSNIMCLIVAGTIFQVAAILQVVATNQLGLIYAGRAIGGFAVGIVTTVCPVYLAEVSPPAIRGRLVGFYEIAYQLAAVVGFWINYGIKETMGELKSSSWRIPMAVQLIPGGLLLFGIFFLKESPRYLLKMDKPDKASKNLCWLRTLPADDPTLKMNSLPPSCRSIENAINFYSPTLFADIGVSNTSLYTGVYGVLKAAASLVFFSFLVDSLGRRIPLIWGGTLSWLYGFLIYVAVYIKVGHPANDAVISASTAAGGKGAIAFILLFAIFYCMGWNGLAWVICAEIYPTNIRGFCAAWTAFWQWVMQLVIVRTTTLMSENLGWGMFLLFAMFNFASVIFVLLFIPETKGKTLEDMDVVFGYTKYNDALHEKSDRVMIEDTTKAAELRTDSTTPSV</sequence>
<dbReference type="InterPro" id="IPR005828">
    <property type="entry name" value="MFS_sugar_transport-like"/>
</dbReference>
<name>A0A6A4H3K6_9AGAR</name>
<dbReference type="OrthoDB" id="508119at2759"/>
<accession>A0A6A4H3K6</accession>
<dbReference type="GO" id="GO:0016020">
    <property type="term" value="C:membrane"/>
    <property type="evidence" value="ECO:0007669"/>
    <property type="project" value="UniProtKB-SubCell"/>
</dbReference>
<protein>
    <submittedName>
        <fullName evidence="10">General substrate transporter</fullName>
    </submittedName>
</protein>
<feature type="transmembrane region" description="Helical" evidence="8">
    <location>
        <begin position="60"/>
        <end position="80"/>
    </location>
</feature>
<dbReference type="InterPro" id="IPR050360">
    <property type="entry name" value="MFS_Sugar_Transporters"/>
</dbReference>
<dbReference type="InterPro" id="IPR005829">
    <property type="entry name" value="Sugar_transporter_CS"/>
</dbReference>
<evidence type="ECO:0000256" key="7">
    <source>
        <dbReference type="ARBA" id="ARBA00049119"/>
    </source>
</evidence>
<dbReference type="PRINTS" id="PR00171">
    <property type="entry name" value="SUGRTRNSPORT"/>
</dbReference>
<evidence type="ECO:0000313" key="10">
    <source>
        <dbReference type="EMBL" id="KAE9392752.1"/>
    </source>
</evidence>
<evidence type="ECO:0000256" key="5">
    <source>
        <dbReference type="ARBA" id="ARBA00022989"/>
    </source>
</evidence>
<comment type="subcellular location">
    <subcellularLocation>
        <location evidence="1">Membrane</location>
        <topology evidence="1">Multi-pass membrane protein</topology>
    </subcellularLocation>
</comment>
<organism evidence="10 11">
    <name type="scientific">Gymnopus androsaceus JB14</name>
    <dbReference type="NCBI Taxonomy" id="1447944"/>
    <lineage>
        <taxon>Eukaryota</taxon>
        <taxon>Fungi</taxon>
        <taxon>Dikarya</taxon>
        <taxon>Basidiomycota</taxon>
        <taxon>Agaricomycotina</taxon>
        <taxon>Agaricomycetes</taxon>
        <taxon>Agaricomycetidae</taxon>
        <taxon>Agaricales</taxon>
        <taxon>Marasmiineae</taxon>
        <taxon>Omphalotaceae</taxon>
        <taxon>Gymnopus</taxon>
    </lineage>
</organism>
<dbReference type="GO" id="GO:0005351">
    <property type="term" value="F:carbohydrate:proton symporter activity"/>
    <property type="evidence" value="ECO:0007669"/>
    <property type="project" value="TreeGrafter"/>
</dbReference>
<gene>
    <name evidence="10" type="ORF">BT96DRAFT_959244</name>
</gene>
<feature type="transmembrane region" description="Helical" evidence="8">
    <location>
        <begin position="86"/>
        <end position="110"/>
    </location>
</feature>
<dbReference type="InterPro" id="IPR003663">
    <property type="entry name" value="Sugar/inositol_transpt"/>
</dbReference>
<proteinExistence type="inferred from homology"/>
<dbReference type="Gene3D" id="1.20.1250.20">
    <property type="entry name" value="MFS general substrate transporter like domains"/>
    <property type="match status" value="2"/>
</dbReference>
<dbReference type="PROSITE" id="PS00217">
    <property type="entry name" value="SUGAR_TRANSPORT_2"/>
    <property type="match status" value="1"/>
</dbReference>
<feature type="transmembrane region" description="Helical" evidence="8">
    <location>
        <begin position="349"/>
        <end position="366"/>
    </location>
</feature>
<keyword evidence="6 8" id="KW-0472">Membrane</keyword>
<dbReference type="EMBL" id="ML769588">
    <property type="protein sequence ID" value="KAE9392752.1"/>
    <property type="molecule type" value="Genomic_DNA"/>
</dbReference>
<dbReference type="InterPro" id="IPR020846">
    <property type="entry name" value="MFS_dom"/>
</dbReference>
<dbReference type="PROSITE" id="PS50850">
    <property type="entry name" value="MFS"/>
    <property type="match status" value="1"/>
</dbReference>
<feature type="transmembrane region" description="Helical" evidence="8">
    <location>
        <begin position="20"/>
        <end position="39"/>
    </location>
</feature>
<evidence type="ECO:0000256" key="3">
    <source>
        <dbReference type="ARBA" id="ARBA00022448"/>
    </source>
</evidence>
<dbReference type="AlphaFoldDB" id="A0A6A4H3K6"/>
<keyword evidence="3" id="KW-0813">Transport</keyword>
<evidence type="ECO:0000256" key="8">
    <source>
        <dbReference type="SAM" id="Phobius"/>
    </source>
</evidence>
<evidence type="ECO:0000256" key="4">
    <source>
        <dbReference type="ARBA" id="ARBA00022692"/>
    </source>
</evidence>
<dbReference type="Proteomes" id="UP000799118">
    <property type="component" value="Unassembled WGS sequence"/>
</dbReference>
<keyword evidence="4 8" id="KW-0812">Transmembrane</keyword>
<evidence type="ECO:0000256" key="2">
    <source>
        <dbReference type="ARBA" id="ARBA00010992"/>
    </source>
</evidence>
<dbReference type="InterPro" id="IPR036259">
    <property type="entry name" value="MFS_trans_sf"/>
</dbReference>
<evidence type="ECO:0000259" key="9">
    <source>
        <dbReference type="PROSITE" id="PS50850"/>
    </source>
</evidence>
<dbReference type="Pfam" id="PF00083">
    <property type="entry name" value="Sugar_tr"/>
    <property type="match status" value="2"/>
</dbReference>
<feature type="transmembrane region" description="Helical" evidence="8">
    <location>
        <begin position="378"/>
        <end position="399"/>
    </location>
</feature>
<dbReference type="PANTHER" id="PTHR48022:SF60">
    <property type="entry name" value="MAJOR FACILITATOR SUPERFAMILY (MFS) PROFILE DOMAIN-CONTAINING PROTEIN"/>
    <property type="match status" value="1"/>
</dbReference>
<dbReference type="SUPFAM" id="SSF103473">
    <property type="entry name" value="MFS general substrate transporter"/>
    <property type="match status" value="1"/>
</dbReference>
<feature type="domain" description="Major facilitator superfamily (MFS) profile" evidence="9">
    <location>
        <begin position="1"/>
        <end position="403"/>
    </location>
</feature>